<evidence type="ECO:0000259" key="2">
    <source>
        <dbReference type="Pfam" id="PF00134"/>
    </source>
</evidence>
<dbReference type="OrthoDB" id="79090at2759"/>
<sequence>MSEASGKITHFEICRFIRDISLKLNLLPKVTCSALQIYHHVYDYTEFATFEEISPYNVATSCVWLASKESEVLIRLRDLVNVVYCTTNNTDTPLTLSDQFYDLRDSIGNLELLILRVLNFHVPKPEFFDLTCHYLYVIEKWFHGRPTSDNHAPVTIFKAVAKSAVSFLMDSLHRPEIIHFEQKAVALACIDLALKVHGAQIPLDDFCEKSWRKAICPDIEYATVKKIQETLSLVYEEDEPKWKSVV</sequence>
<dbReference type="Proteomes" id="UP000011014">
    <property type="component" value="Unassembled WGS sequence"/>
</dbReference>
<protein>
    <submittedName>
        <fullName evidence="5">FAM58 protein</fullName>
    </submittedName>
</protein>
<gene>
    <name evidence="5" type="primary">fam58</name>
    <name evidence="3" type="ORF">GSOID_T00011696001</name>
    <name evidence="4" type="ORF">GSOID_T00022092001</name>
</gene>
<keyword evidence="1" id="KW-0195">Cyclin</keyword>
<evidence type="ECO:0000256" key="1">
    <source>
        <dbReference type="ARBA" id="ARBA00023127"/>
    </source>
</evidence>
<dbReference type="InterPro" id="IPR006671">
    <property type="entry name" value="Cyclin_N"/>
</dbReference>
<accession>E4WXQ5</accession>
<dbReference type="InterPro" id="IPR036915">
    <property type="entry name" value="Cyclin-like_sf"/>
</dbReference>
<name>E4WXQ5_OIKDI</name>
<dbReference type="InParanoid" id="E4WXQ5"/>
<feature type="domain" description="Cyclin N-terminal" evidence="2">
    <location>
        <begin position="14"/>
        <end position="122"/>
    </location>
</feature>
<evidence type="ECO:0000313" key="5">
    <source>
        <dbReference type="EMBL" id="CBZ41230.1"/>
    </source>
</evidence>
<dbReference type="Pfam" id="PF00134">
    <property type="entry name" value="Cyclin_N"/>
    <property type="match status" value="1"/>
</dbReference>
<dbReference type="InterPro" id="IPR048053">
    <property type="entry name" value="Cyclin-Q_second_cyclin_box"/>
</dbReference>
<dbReference type="EMBL" id="FN653018">
    <property type="protein sequence ID" value="CBY22149.1"/>
    <property type="molecule type" value="Genomic_DNA"/>
</dbReference>
<keyword evidence="6" id="KW-1185">Reference proteome</keyword>
<dbReference type="InterPro" id="IPR043198">
    <property type="entry name" value="Cyclin/Ssn8"/>
</dbReference>
<evidence type="ECO:0000313" key="6">
    <source>
        <dbReference type="Proteomes" id="UP000001307"/>
    </source>
</evidence>
<dbReference type="GO" id="GO:0006357">
    <property type="term" value="P:regulation of transcription by RNA polymerase II"/>
    <property type="evidence" value="ECO:0007669"/>
    <property type="project" value="InterPro"/>
</dbReference>
<reference evidence="3" key="1">
    <citation type="journal article" date="2010" name="Science">
        <title>Plasticity of animal genome architecture unmasked by rapid evolution of a pelagic tunicate.</title>
        <authorList>
            <person name="Denoeud F."/>
            <person name="Henriet S."/>
            <person name="Mungpakdee S."/>
            <person name="Aury J.M."/>
            <person name="Da Silva C."/>
            <person name="Brinkmann H."/>
            <person name="Mikhaleva J."/>
            <person name="Olsen L.C."/>
            <person name="Jubin C."/>
            <person name="Canestro C."/>
            <person name="Bouquet J.M."/>
            <person name="Danks G."/>
            <person name="Poulain J."/>
            <person name="Campsteijn C."/>
            <person name="Adamski M."/>
            <person name="Cross I."/>
            <person name="Yadetie F."/>
            <person name="Muffato M."/>
            <person name="Louis A."/>
            <person name="Butcher S."/>
            <person name="Tsagkogeorga G."/>
            <person name="Konrad A."/>
            <person name="Singh S."/>
            <person name="Jensen M.F."/>
            <person name="Cong E.H."/>
            <person name="Eikeseth-Otteraa H."/>
            <person name="Noel B."/>
            <person name="Anthouard V."/>
            <person name="Porcel B.M."/>
            <person name="Kachouri-Lafond R."/>
            <person name="Nishino A."/>
            <person name="Ugolini M."/>
            <person name="Chourrout P."/>
            <person name="Nishida H."/>
            <person name="Aasland R."/>
            <person name="Huzurbazar S."/>
            <person name="Westhof E."/>
            <person name="Delsuc F."/>
            <person name="Lehrach H."/>
            <person name="Reinhardt R."/>
            <person name="Weissenbach J."/>
            <person name="Roy S.W."/>
            <person name="Artiguenave F."/>
            <person name="Postlethwait J.H."/>
            <person name="Manak J.R."/>
            <person name="Thompson E.M."/>
            <person name="Jaillon O."/>
            <person name="Du Pasquier L."/>
            <person name="Boudinot P."/>
            <person name="Liberles D.A."/>
            <person name="Volff J.N."/>
            <person name="Philippe H."/>
            <person name="Lenhard B."/>
            <person name="Roest Crollius H."/>
            <person name="Wincker P."/>
            <person name="Chourrout D."/>
        </authorList>
    </citation>
    <scope>NUCLEOTIDE SEQUENCE [LARGE SCALE GENOMIC DNA]</scope>
</reference>
<dbReference type="Gene3D" id="1.10.472.10">
    <property type="entry name" value="Cyclin-like"/>
    <property type="match status" value="2"/>
</dbReference>
<dbReference type="InterPro" id="IPR048055">
    <property type="entry name" value="Cyclin-Q_first_cyclin_box"/>
</dbReference>
<dbReference type="SUPFAM" id="SSF47954">
    <property type="entry name" value="Cyclin-like"/>
    <property type="match status" value="2"/>
</dbReference>
<dbReference type="PANTHER" id="PTHR10026">
    <property type="entry name" value="CYCLIN"/>
    <property type="match status" value="1"/>
</dbReference>
<dbReference type="EMBL" id="FN655782">
    <property type="protein sequence ID" value="CBY40117.1"/>
    <property type="molecule type" value="Genomic_DNA"/>
</dbReference>
<dbReference type="Proteomes" id="UP000001307">
    <property type="component" value="Unassembled WGS sequence"/>
</dbReference>
<organism evidence="3">
    <name type="scientific">Oikopleura dioica</name>
    <name type="common">Tunicate</name>
    <dbReference type="NCBI Taxonomy" id="34765"/>
    <lineage>
        <taxon>Eukaryota</taxon>
        <taxon>Metazoa</taxon>
        <taxon>Chordata</taxon>
        <taxon>Tunicata</taxon>
        <taxon>Appendicularia</taxon>
        <taxon>Copelata</taxon>
        <taxon>Oikopleuridae</taxon>
        <taxon>Oikopleura</taxon>
    </lineage>
</organism>
<proteinExistence type="predicted"/>
<dbReference type="CDD" id="cd20534">
    <property type="entry name" value="CYCLIN_CCNM_CCNQ_rpt1"/>
    <property type="match status" value="1"/>
</dbReference>
<dbReference type="GO" id="GO:0016538">
    <property type="term" value="F:cyclin-dependent protein serine/threonine kinase regulator activity"/>
    <property type="evidence" value="ECO:0007669"/>
    <property type="project" value="InterPro"/>
</dbReference>
<reference evidence="5" key="2">
    <citation type="submission" date="2011-02" db="EMBL/GenBank/DDBJ databases">
        <title>Expansion of cyclin B, D and CDK1 repertoires in a chordate, Oikopleura,that extensively endoreduplicates.</title>
        <authorList>
            <person name="Campsteijn C."/>
            <person name="Ovrebo J.I."/>
            <person name="Karlsen B.O."/>
            <person name="Thompson E.M."/>
        </authorList>
    </citation>
    <scope>NUCLEOTIDE SEQUENCE</scope>
</reference>
<dbReference type="CDD" id="cd20535">
    <property type="entry name" value="CYCLIN_CCNM_CCNQ_rpt2"/>
    <property type="match status" value="1"/>
</dbReference>
<evidence type="ECO:0000313" key="3">
    <source>
        <dbReference type="EMBL" id="CBY22149.1"/>
    </source>
</evidence>
<evidence type="ECO:0000313" key="4">
    <source>
        <dbReference type="EMBL" id="CBY40117.1"/>
    </source>
</evidence>
<dbReference type="EMBL" id="FR822369">
    <property type="protein sequence ID" value="CBZ41230.1"/>
    <property type="molecule type" value="Genomic_DNA"/>
</dbReference>
<dbReference type="AlphaFoldDB" id="E4WXQ5"/>